<dbReference type="InterPro" id="IPR036527">
    <property type="entry name" value="SCP2_sterol-bd_dom_sf"/>
</dbReference>
<dbReference type="InterPro" id="IPR003033">
    <property type="entry name" value="SCP2_sterol-bd_dom"/>
</dbReference>
<dbReference type="HOGENOM" id="CLU_1218972_0_0_5"/>
<dbReference type="SUPFAM" id="SSF55718">
    <property type="entry name" value="SCP-like"/>
    <property type="match status" value="1"/>
</dbReference>
<sequence>MTEMTGLTPLMIAGQLTRPLPFSVVQALTAPVFRHWTQVWGPALGNRLSGQTGCLSIRPVGWPVCVEISLFPADAADPKGRVEMSLATPETSLATAIISAAPEVLLDLMAAKDGPDGDGAFFSRALRMEGDTGLVMAFRYAMEDAGLNLETLARDVPAPLAKVIALLSGRLAPLHQRAMKDLERAQTLLFAPLRGDLARLTARVQRLEAAGPARRPRVVSKGDIAHG</sequence>
<dbReference type="eggNOG" id="COG3154">
    <property type="taxonomic scope" value="Bacteria"/>
</dbReference>
<protein>
    <recommendedName>
        <fullName evidence="1">SCP2 domain-containing protein</fullName>
    </recommendedName>
</protein>
<dbReference type="AlphaFoldDB" id="Q2RRB9"/>
<dbReference type="Proteomes" id="UP000001929">
    <property type="component" value="Chromosome"/>
</dbReference>
<dbReference type="EMBL" id="CP000230">
    <property type="protein sequence ID" value="ABC23326.1"/>
    <property type="molecule type" value="Genomic_DNA"/>
</dbReference>
<accession>Q2RRB9</accession>
<dbReference type="Pfam" id="PF02036">
    <property type="entry name" value="SCP2"/>
    <property type="match status" value="1"/>
</dbReference>
<dbReference type="EnsemblBacteria" id="ABC23326">
    <property type="protein sequence ID" value="ABC23326"/>
    <property type="gene ID" value="Rru_A2526"/>
</dbReference>
<reference evidence="2 3" key="1">
    <citation type="journal article" date="2011" name="Stand. Genomic Sci.">
        <title>Complete genome sequence of Rhodospirillum rubrum type strain (S1).</title>
        <authorList>
            <person name="Munk A.C."/>
            <person name="Copeland A."/>
            <person name="Lucas S."/>
            <person name="Lapidus A."/>
            <person name="Del Rio T.G."/>
            <person name="Barry K."/>
            <person name="Detter J.C."/>
            <person name="Hammon N."/>
            <person name="Israni S."/>
            <person name="Pitluck S."/>
            <person name="Brettin T."/>
            <person name="Bruce D."/>
            <person name="Han C."/>
            <person name="Tapia R."/>
            <person name="Gilna P."/>
            <person name="Schmutz J."/>
            <person name="Larimer F."/>
            <person name="Land M."/>
            <person name="Kyrpides N.C."/>
            <person name="Mavromatis K."/>
            <person name="Richardson P."/>
            <person name="Rohde M."/>
            <person name="Goker M."/>
            <person name="Klenk H.P."/>
            <person name="Zhang Y."/>
            <person name="Roberts G.P."/>
            <person name="Reslewic S."/>
            <person name="Schwartz D.C."/>
        </authorList>
    </citation>
    <scope>NUCLEOTIDE SEQUENCE [LARGE SCALE GENOMIC DNA]</scope>
    <source>
        <strain evidence="3">ATCC 11170 / ATH 1.1.1 / DSM 467 / LMG 4362 / NCIMB 8255 / S1</strain>
    </source>
</reference>
<evidence type="ECO:0000313" key="3">
    <source>
        <dbReference type="Proteomes" id="UP000001929"/>
    </source>
</evidence>
<keyword evidence="3" id="KW-1185">Reference proteome</keyword>
<organism evidence="2 3">
    <name type="scientific">Rhodospirillum rubrum (strain ATCC 11170 / ATH 1.1.1 / DSM 467 / LMG 4362 / NCIMB 8255 / S1)</name>
    <dbReference type="NCBI Taxonomy" id="269796"/>
    <lineage>
        <taxon>Bacteria</taxon>
        <taxon>Pseudomonadati</taxon>
        <taxon>Pseudomonadota</taxon>
        <taxon>Alphaproteobacteria</taxon>
        <taxon>Rhodospirillales</taxon>
        <taxon>Rhodospirillaceae</taxon>
        <taxon>Rhodospirillum</taxon>
    </lineage>
</organism>
<evidence type="ECO:0000259" key="1">
    <source>
        <dbReference type="Pfam" id="PF02036"/>
    </source>
</evidence>
<feature type="domain" description="SCP2" evidence="1">
    <location>
        <begin position="76"/>
        <end position="139"/>
    </location>
</feature>
<dbReference type="PATRIC" id="fig|269796.9.peg.2633"/>
<dbReference type="KEGG" id="rru:Rru_A2526"/>
<dbReference type="STRING" id="269796.Rru_A2526"/>
<dbReference type="RefSeq" id="WP_011390279.1">
    <property type="nucleotide sequence ID" value="NC_007643.1"/>
</dbReference>
<evidence type="ECO:0000313" key="2">
    <source>
        <dbReference type="EMBL" id="ABC23326.1"/>
    </source>
</evidence>
<name>Q2RRB9_RHORT</name>
<proteinExistence type="predicted"/>
<gene>
    <name evidence="2" type="ordered locus">Rru_A2526</name>
</gene>